<evidence type="ECO:0000313" key="2">
    <source>
        <dbReference type="EMBL" id="KAF9733672.1"/>
    </source>
</evidence>
<dbReference type="AlphaFoldDB" id="A0A9P6KP36"/>
<comment type="caution">
    <text evidence="2">The sequence shown here is derived from an EMBL/GenBank/DDBJ whole genome shotgun (WGS) entry which is preliminary data.</text>
</comment>
<proteinExistence type="predicted"/>
<reference evidence="2" key="1">
    <citation type="journal article" date="2020" name="Mol. Plant Microbe Interact.">
        <title>Genome Sequence of the Biocontrol Agent Coniothyrium minitans strain Conio (IMI 134523).</title>
        <authorList>
            <person name="Patel D."/>
            <person name="Shittu T.A."/>
            <person name="Baroncelli R."/>
            <person name="Muthumeenakshi S."/>
            <person name="Osborne T.H."/>
            <person name="Janganan T.K."/>
            <person name="Sreenivasaprasad S."/>
        </authorList>
    </citation>
    <scope>NUCLEOTIDE SEQUENCE</scope>
    <source>
        <strain evidence="2">Conio</strain>
    </source>
</reference>
<dbReference type="Proteomes" id="UP000756921">
    <property type="component" value="Unassembled WGS sequence"/>
</dbReference>
<keyword evidence="3" id="KW-1185">Reference proteome</keyword>
<evidence type="ECO:0000256" key="1">
    <source>
        <dbReference type="SAM" id="Phobius"/>
    </source>
</evidence>
<keyword evidence="1" id="KW-0472">Membrane</keyword>
<gene>
    <name evidence="2" type="ORF">PMIN01_08015</name>
</gene>
<protein>
    <submittedName>
        <fullName evidence="2">Allantoin permease</fullName>
    </submittedName>
</protein>
<organism evidence="2 3">
    <name type="scientific">Paraphaeosphaeria minitans</name>
    <dbReference type="NCBI Taxonomy" id="565426"/>
    <lineage>
        <taxon>Eukaryota</taxon>
        <taxon>Fungi</taxon>
        <taxon>Dikarya</taxon>
        <taxon>Ascomycota</taxon>
        <taxon>Pezizomycotina</taxon>
        <taxon>Dothideomycetes</taxon>
        <taxon>Pleosporomycetidae</taxon>
        <taxon>Pleosporales</taxon>
        <taxon>Massarineae</taxon>
        <taxon>Didymosphaeriaceae</taxon>
        <taxon>Paraphaeosphaeria</taxon>
    </lineage>
</organism>
<sequence>MSGINVIMGTLSPMLVNQPDLARYCKKPRDAGYLQGVSVFFSKVLILALGLLATSSIKGVYGVA</sequence>
<dbReference type="EMBL" id="WJXW01000008">
    <property type="protein sequence ID" value="KAF9733672.1"/>
    <property type="molecule type" value="Genomic_DNA"/>
</dbReference>
<name>A0A9P6KP36_9PLEO</name>
<accession>A0A9P6KP36</accession>
<evidence type="ECO:0000313" key="3">
    <source>
        <dbReference type="Proteomes" id="UP000756921"/>
    </source>
</evidence>
<dbReference type="OrthoDB" id="2018619at2759"/>
<keyword evidence="1" id="KW-1133">Transmembrane helix</keyword>
<dbReference type="Gene3D" id="1.10.4160.10">
    <property type="entry name" value="Hydantoin permease"/>
    <property type="match status" value="1"/>
</dbReference>
<keyword evidence="1" id="KW-0812">Transmembrane</keyword>
<feature type="transmembrane region" description="Helical" evidence="1">
    <location>
        <begin position="33"/>
        <end position="53"/>
    </location>
</feature>